<sequence length="436" mass="47649">MMKLPTLQRVRQIAPQPTVADVPAETRRAWLTSKLAKRIKPGMRIAVGCGSRGIKNYLAIAKATIDALKELGAQPFVVAAMGSHGGATPQGQRELLASYFIDEEHLGVPVLTDMDAVNVGTNSWNLPVWWDKNALAADGVVTVSRVKPHTDFRGRFESGILKMLTIGLGKRHGADQVHSWGVRGLAEMMPESAKLLMAKTPFLGGLAIVENTNEETAILKVVDKDDLFEEEPPLLVQARELMGKIPFDKLDVLIVGECGKNYSGAGLDPNVVGRLLIEASPEMELAASKPRITRIGVLDVSPESHGNATGIGIADLVTNRSLANIDPKPFRMNNLTARFLWRSKLPIGFETDRECIQQCVETCWNPEEENLRVAVIPNTLEVADLWVSPTLITEAKANPHLDVVGDPRDWPFDASGALNQEALFPHSVRARRTPHA</sequence>
<dbReference type="Proteomes" id="UP000324974">
    <property type="component" value="Chromosome"/>
</dbReference>
<evidence type="ECO:0000313" key="2">
    <source>
        <dbReference type="Proteomes" id="UP000324974"/>
    </source>
</evidence>
<organism evidence="1 2">
    <name type="scientific">Limnoglobus roseus</name>
    <dbReference type="NCBI Taxonomy" id="2598579"/>
    <lineage>
        <taxon>Bacteria</taxon>
        <taxon>Pseudomonadati</taxon>
        <taxon>Planctomycetota</taxon>
        <taxon>Planctomycetia</taxon>
        <taxon>Gemmatales</taxon>
        <taxon>Gemmataceae</taxon>
        <taxon>Limnoglobus</taxon>
    </lineage>
</organism>
<name>A0A5C1A8H5_9BACT</name>
<proteinExistence type="predicted"/>
<keyword evidence="2" id="KW-1185">Reference proteome</keyword>
<gene>
    <name evidence="1" type="ORF">PX52LOC_00301</name>
</gene>
<dbReference type="Gene3D" id="3.40.50.11440">
    <property type="match status" value="1"/>
</dbReference>
<dbReference type="RefSeq" id="WP_246173628.1">
    <property type="nucleotide sequence ID" value="NZ_CP042425.1"/>
</dbReference>
<dbReference type="EMBL" id="CP042425">
    <property type="protein sequence ID" value="QEL13444.1"/>
    <property type="molecule type" value="Genomic_DNA"/>
</dbReference>
<reference evidence="2" key="1">
    <citation type="submission" date="2019-08" db="EMBL/GenBank/DDBJ databases">
        <title>Limnoglobus roseus gen. nov., sp. nov., a novel freshwater planctomycete with a giant genome from the family Gemmataceae.</title>
        <authorList>
            <person name="Kulichevskaya I.S."/>
            <person name="Naumoff D.G."/>
            <person name="Miroshnikov K."/>
            <person name="Ivanova A."/>
            <person name="Philippov D.A."/>
            <person name="Hakobyan A."/>
            <person name="Rijpstra I.C."/>
            <person name="Sinninghe Damste J.S."/>
            <person name="Liesack W."/>
            <person name="Dedysh S.N."/>
        </authorList>
    </citation>
    <scope>NUCLEOTIDE SEQUENCE [LARGE SCALE GENOMIC DNA]</scope>
    <source>
        <strain evidence="2">PX52</strain>
    </source>
</reference>
<dbReference type="AlphaFoldDB" id="A0A5C1A8H5"/>
<evidence type="ECO:0000313" key="1">
    <source>
        <dbReference type="EMBL" id="QEL13444.1"/>
    </source>
</evidence>
<protein>
    <submittedName>
        <fullName evidence="1">Uncharacterized protein</fullName>
    </submittedName>
</protein>
<accession>A0A5C1A8H5</accession>
<dbReference type="KEGG" id="lrs:PX52LOC_00301"/>